<proteinExistence type="predicted"/>
<dbReference type="Proteomes" id="UP000828048">
    <property type="component" value="Chromosome 12"/>
</dbReference>
<gene>
    <name evidence="1" type="ORF">Vadar_018108</name>
</gene>
<dbReference type="EMBL" id="CM037162">
    <property type="protein sequence ID" value="KAH7863490.1"/>
    <property type="molecule type" value="Genomic_DNA"/>
</dbReference>
<protein>
    <submittedName>
        <fullName evidence="1">Uncharacterized protein</fullName>
    </submittedName>
</protein>
<sequence>MEEPSTFLATQRYAVVTGANRGIGFEICRQLACKGVMVVLTARDEKKGTEAIEKLKGFGLSENVVFHKLDVGEPSSAYSLADFIKSQFGKLDILVNNAAITGVKMDSDAVRASASNGQINWNEAVTQTYNLAEECLEINYYGVKRITEALIPLLQLSDSVRFVNMSSSTGKLKFIPSEWAKEVFLDDERLTEERLDEVLNKFLKDFNEGDQESLEPKGWPSQFSAYTLSKAALNALTRILAKRYPHFTVNSVCPGYVQTDMNCNTGILTAEEGAENAVRLALLPEGAPSGLFFSQKEVSPL</sequence>
<keyword evidence="2" id="KW-1185">Reference proteome</keyword>
<comment type="caution">
    <text evidence="1">The sequence shown here is derived from an EMBL/GenBank/DDBJ whole genome shotgun (WGS) entry which is preliminary data.</text>
</comment>
<name>A0ACB7ZD12_9ERIC</name>
<evidence type="ECO:0000313" key="1">
    <source>
        <dbReference type="EMBL" id="KAH7863490.1"/>
    </source>
</evidence>
<evidence type="ECO:0000313" key="2">
    <source>
        <dbReference type="Proteomes" id="UP000828048"/>
    </source>
</evidence>
<organism evidence="1 2">
    <name type="scientific">Vaccinium darrowii</name>
    <dbReference type="NCBI Taxonomy" id="229202"/>
    <lineage>
        <taxon>Eukaryota</taxon>
        <taxon>Viridiplantae</taxon>
        <taxon>Streptophyta</taxon>
        <taxon>Embryophyta</taxon>
        <taxon>Tracheophyta</taxon>
        <taxon>Spermatophyta</taxon>
        <taxon>Magnoliopsida</taxon>
        <taxon>eudicotyledons</taxon>
        <taxon>Gunneridae</taxon>
        <taxon>Pentapetalae</taxon>
        <taxon>asterids</taxon>
        <taxon>Ericales</taxon>
        <taxon>Ericaceae</taxon>
        <taxon>Vaccinioideae</taxon>
        <taxon>Vaccinieae</taxon>
        <taxon>Vaccinium</taxon>
    </lineage>
</organism>
<accession>A0ACB7ZD12</accession>
<reference evidence="1 2" key="1">
    <citation type="journal article" date="2021" name="Hortic Res">
        <title>High-quality reference genome and annotation aids understanding of berry development for evergreen blueberry (Vaccinium darrowii).</title>
        <authorList>
            <person name="Yu J."/>
            <person name="Hulse-Kemp A.M."/>
            <person name="Babiker E."/>
            <person name="Staton M."/>
        </authorList>
    </citation>
    <scope>NUCLEOTIDE SEQUENCE [LARGE SCALE GENOMIC DNA]</scope>
    <source>
        <strain evidence="2">cv. NJ 8807/NJ 8810</strain>
        <tissue evidence="1">Young leaf</tissue>
    </source>
</reference>